<dbReference type="EMBL" id="BTSY01000005">
    <property type="protein sequence ID" value="GMT28158.1"/>
    <property type="molecule type" value="Genomic_DNA"/>
</dbReference>
<gene>
    <name evidence="1" type="ORF">PFISCL1PPCAC_19455</name>
</gene>
<accession>A0AAV5W9G4</accession>
<dbReference type="Proteomes" id="UP001432322">
    <property type="component" value="Unassembled WGS sequence"/>
</dbReference>
<sequence>SRYATAIHLLQLPNGKRVKINMHFDIGKWSLCPADKIDNLDDLCFVFYSKNKKKATKFVMRIGEIHCELFDYHLTYARFRVGPILSTLIGETAVLWHCQSRSKKEDPIDTIEVSIRLRAIN</sequence>
<protein>
    <submittedName>
        <fullName evidence="1">Uncharacterized protein</fullName>
    </submittedName>
</protein>
<name>A0AAV5W9G4_9BILA</name>
<organism evidence="1 2">
    <name type="scientific">Pristionchus fissidentatus</name>
    <dbReference type="NCBI Taxonomy" id="1538716"/>
    <lineage>
        <taxon>Eukaryota</taxon>
        <taxon>Metazoa</taxon>
        <taxon>Ecdysozoa</taxon>
        <taxon>Nematoda</taxon>
        <taxon>Chromadorea</taxon>
        <taxon>Rhabditida</taxon>
        <taxon>Rhabditina</taxon>
        <taxon>Diplogasteromorpha</taxon>
        <taxon>Diplogasteroidea</taxon>
        <taxon>Neodiplogasteridae</taxon>
        <taxon>Pristionchus</taxon>
    </lineage>
</organism>
<evidence type="ECO:0000313" key="1">
    <source>
        <dbReference type="EMBL" id="GMT28158.1"/>
    </source>
</evidence>
<comment type="caution">
    <text evidence="1">The sequence shown here is derived from an EMBL/GenBank/DDBJ whole genome shotgun (WGS) entry which is preliminary data.</text>
</comment>
<dbReference type="AlphaFoldDB" id="A0AAV5W9G4"/>
<evidence type="ECO:0000313" key="2">
    <source>
        <dbReference type="Proteomes" id="UP001432322"/>
    </source>
</evidence>
<feature type="non-terminal residue" evidence="1">
    <location>
        <position position="1"/>
    </location>
</feature>
<reference evidence="1" key="1">
    <citation type="submission" date="2023-10" db="EMBL/GenBank/DDBJ databases">
        <title>Genome assembly of Pristionchus species.</title>
        <authorList>
            <person name="Yoshida K."/>
            <person name="Sommer R.J."/>
        </authorList>
    </citation>
    <scope>NUCLEOTIDE SEQUENCE</scope>
    <source>
        <strain evidence="1">RS5133</strain>
    </source>
</reference>
<feature type="non-terminal residue" evidence="1">
    <location>
        <position position="121"/>
    </location>
</feature>
<proteinExistence type="predicted"/>
<keyword evidence="2" id="KW-1185">Reference proteome</keyword>